<feature type="domain" description="Glycosyltransferase subfamily 4-like N-terminal" evidence="3">
    <location>
        <begin position="15"/>
        <end position="168"/>
    </location>
</feature>
<dbReference type="Gene3D" id="3.40.50.2000">
    <property type="entry name" value="Glycogen Phosphorylase B"/>
    <property type="match status" value="2"/>
</dbReference>
<accession>A0AAW6FGS9</accession>
<sequence length="358" mass="40860">MKRIVCFHLLNDYSGSPKVLAMVLEGLLEKGYCVELVTSKHGVLNDLRDKQGIRFHTYFYHFSKNPFVTLVLYLYSQVYTFFFSFKFLFKKDVVFYINTILPVAPAFAGKLIGKKVVYHYHENAFIKSKFYRILASIMEKIADEVICVSEYQRGFLSRKERVTVIPNSLPVSFTEAFETDSVKPTLSTVLMLSSLKVYKGLVEFAVLAKALPIISFELVVNANKEDIEAFWLEQGVMPPKNMTVYSRQTNTVPFYKRASLVLNLSNKNKFLETFGLTALEAFTAGVPVIVPTEGGIAELVVDGWNGFKIDVQDLDKIENKIRILSTNTELYRKLSINAKKISLRYSYKSMIERVSSLL</sequence>
<protein>
    <submittedName>
        <fullName evidence="4">Glycosyltransferase family 4 protein</fullName>
    </submittedName>
</protein>
<dbReference type="PANTHER" id="PTHR45947:SF3">
    <property type="entry name" value="SULFOQUINOVOSYL TRANSFERASE SQD2"/>
    <property type="match status" value="1"/>
</dbReference>
<dbReference type="InterPro" id="IPR050194">
    <property type="entry name" value="Glycosyltransferase_grp1"/>
</dbReference>
<gene>
    <name evidence="4" type="ORF">PN645_08905</name>
</gene>
<evidence type="ECO:0000256" key="1">
    <source>
        <dbReference type="SAM" id="Phobius"/>
    </source>
</evidence>
<keyword evidence="1" id="KW-1133">Transmembrane helix</keyword>
<dbReference type="GO" id="GO:0016757">
    <property type="term" value="F:glycosyltransferase activity"/>
    <property type="evidence" value="ECO:0007669"/>
    <property type="project" value="InterPro"/>
</dbReference>
<dbReference type="RefSeq" id="WP_118122081.1">
    <property type="nucleotide sequence ID" value="NZ_CABJFF010000025.1"/>
</dbReference>
<evidence type="ECO:0000259" key="2">
    <source>
        <dbReference type="Pfam" id="PF00534"/>
    </source>
</evidence>
<proteinExistence type="predicted"/>
<keyword evidence="1" id="KW-0812">Transmembrane</keyword>
<dbReference type="Pfam" id="PF13439">
    <property type="entry name" value="Glyco_transf_4"/>
    <property type="match status" value="1"/>
</dbReference>
<dbReference type="Proteomes" id="UP001212263">
    <property type="component" value="Unassembled WGS sequence"/>
</dbReference>
<feature type="transmembrane region" description="Helical" evidence="1">
    <location>
        <begin position="67"/>
        <end position="89"/>
    </location>
</feature>
<keyword evidence="1" id="KW-0472">Membrane</keyword>
<dbReference type="SUPFAM" id="SSF53756">
    <property type="entry name" value="UDP-Glycosyltransferase/glycogen phosphorylase"/>
    <property type="match status" value="1"/>
</dbReference>
<feature type="domain" description="Glycosyl transferase family 1" evidence="2">
    <location>
        <begin position="187"/>
        <end position="340"/>
    </location>
</feature>
<reference evidence="4" key="1">
    <citation type="submission" date="2023-01" db="EMBL/GenBank/DDBJ databases">
        <title>Human gut microbiome strain richness.</title>
        <authorList>
            <person name="Chen-Liaw A."/>
        </authorList>
    </citation>
    <scope>NUCLEOTIDE SEQUENCE</scope>
    <source>
        <strain evidence="4">RTP21484st1_B7_RTP21484_190118</strain>
    </source>
</reference>
<evidence type="ECO:0000313" key="5">
    <source>
        <dbReference type="Proteomes" id="UP001212263"/>
    </source>
</evidence>
<dbReference type="EMBL" id="JAQMRD010000009">
    <property type="protein sequence ID" value="MDB9223123.1"/>
    <property type="molecule type" value="Genomic_DNA"/>
</dbReference>
<organism evidence="4 5">
    <name type="scientific">Odoribacter splanchnicus</name>
    <dbReference type="NCBI Taxonomy" id="28118"/>
    <lineage>
        <taxon>Bacteria</taxon>
        <taxon>Pseudomonadati</taxon>
        <taxon>Bacteroidota</taxon>
        <taxon>Bacteroidia</taxon>
        <taxon>Bacteroidales</taxon>
        <taxon>Odoribacteraceae</taxon>
        <taxon>Odoribacter</taxon>
    </lineage>
</organism>
<dbReference type="Pfam" id="PF00534">
    <property type="entry name" value="Glycos_transf_1"/>
    <property type="match status" value="1"/>
</dbReference>
<dbReference type="InterPro" id="IPR001296">
    <property type="entry name" value="Glyco_trans_1"/>
</dbReference>
<evidence type="ECO:0000313" key="4">
    <source>
        <dbReference type="EMBL" id="MDB9223123.1"/>
    </source>
</evidence>
<dbReference type="AlphaFoldDB" id="A0AAW6FGS9"/>
<name>A0AAW6FGS9_9BACT</name>
<dbReference type="PANTHER" id="PTHR45947">
    <property type="entry name" value="SULFOQUINOVOSYL TRANSFERASE SQD2"/>
    <property type="match status" value="1"/>
</dbReference>
<comment type="caution">
    <text evidence="4">The sequence shown here is derived from an EMBL/GenBank/DDBJ whole genome shotgun (WGS) entry which is preliminary data.</text>
</comment>
<evidence type="ECO:0000259" key="3">
    <source>
        <dbReference type="Pfam" id="PF13439"/>
    </source>
</evidence>
<dbReference type="InterPro" id="IPR028098">
    <property type="entry name" value="Glyco_trans_4-like_N"/>
</dbReference>
<dbReference type="CDD" id="cd03801">
    <property type="entry name" value="GT4_PimA-like"/>
    <property type="match status" value="1"/>
</dbReference>